<keyword evidence="1" id="KW-0732">Signal</keyword>
<gene>
    <name evidence="2" type="ORF">CLV81_1294</name>
</gene>
<dbReference type="Proteomes" id="UP000237640">
    <property type="component" value="Unassembled WGS sequence"/>
</dbReference>
<comment type="caution">
    <text evidence="2">The sequence shown here is derived from an EMBL/GenBank/DDBJ whole genome shotgun (WGS) entry which is preliminary data.</text>
</comment>
<feature type="chain" id="PRO_5015766185" description="NIPSNAP protein" evidence="1">
    <location>
        <begin position="21"/>
        <end position="137"/>
    </location>
</feature>
<keyword evidence="3" id="KW-1185">Reference proteome</keyword>
<protein>
    <recommendedName>
        <fullName evidence="4">NIPSNAP protein</fullName>
    </recommendedName>
</protein>
<evidence type="ECO:0000313" key="2">
    <source>
        <dbReference type="EMBL" id="PRX57291.1"/>
    </source>
</evidence>
<sequence>MKTQSILICLFIGFMFWGNAQDNSKISTMDFVQILNENREETLYYFQNNWKILREMAVKRGYIHSFDVLETPFSEDAPFELILITTYENKEQYNAREEHFRELIDEKGKLDLMNDKKPGEFRKTLFNKENVTHWDSL</sequence>
<reference evidence="2 3" key="1">
    <citation type="submission" date="2018-03" db="EMBL/GenBank/DDBJ databases">
        <title>Genomic Encyclopedia of Archaeal and Bacterial Type Strains, Phase II (KMG-II): from individual species to whole genera.</title>
        <authorList>
            <person name="Goeker M."/>
        </authorList>
    </citation>
    <scope>NUCLEOTIDE SEQUENCE [LARGE SCALE GENOMIC DNA]</scope>
    <source>
        <strain evidence="2 3">DSM 25027</strain>
    </source>
</reference>
<dbReference type="RefSeq" id="WP_106144193.1">
    <property type="nucleotide sequence ID" value="NZ_PVYX01000001.1"/>
</dbReference>
<name>A0A2T0MI82_9FLAO</name>
<dbReference type="EMBL" id="PVYX01000001">
    <property type="protein sequence ID" value="PRX57291.1"/>
    <property type="molecule type" value="Genomic_DNA"/>
</dbReference>
<evidence type="ECO:0000256" key="1">
    <source>
        <dbReference type="SAM" id="SignalP"/>
    </source>
</evidence>
<organism evidence="2 3">
    <name type="scientific">Flagellimonas meridianipacifica</name>
    <dbReference type="NCBI Taxonomy" id="1080225"/>
    <lineage>
        <taxon>Bacteria</taxon>
        <taxon>Pseudomonadati</taxon>
        <taxon>Bacteroidota</taxon>
        <taxon>Flavobacteriia</taxon>
        <taxon>Flavobacteriales</taxon>
        <taxon>Flavobacteriaceae</taxon>
        <taxon>Flagellimonas</taxon>
    </lineage>
</organism>
<dbReference type="AlphaFoldDB" id="A0A2T0MI82"/>
<accession>A0A2T0MI82</accession>
<evidence type="ECO:0008006" key="4">
    <source>
        <dbReference type="Google" id="ProtNLM"/>
    </source>
</evidence>
<feature type="signal peptide" evidence="1">
    <location>
        <begin position="1"/>
        <end position="20"/>
    </location>
</feature>
<dbReference type="OrthoDB" id="954762at2"/>
<evidence type="ECO:0000313" key="3">
    <source>
        <dbReference type="Proteomes" id="UP000237640"/>
    </source>
</evidence>
<proteinExistence type="predicted"/>